<dbReference type="AlphaFoldDB" id="A0A975GR80"/>
<sequence>MAVYRTKKGGETRLFPHRLRLVTEKKPGFFPGQISKIGGVLKLDLFRYLPN</sequence>
<name>A0A975GR80_9BACT</name>
<protein>
    <submittedName>
        <fullName evidence="1">Uncharacterized protein</fullName>
    </submittedName>
</protein>
<gene>
    <name evidence="1" type="ORF">dnm_067220</name>
</gene>
<accession>A0A975GR80</accession>
<organism evidence="1 2">
    <name type="scientific">Desulfonema magnum</name>
    <dbReference type="NCBI Taxonomy" id="45655"/>
    <lineage>
        <taxon>Bacteria</taxon>
        <taxon>Pseudomonadati</taxon>
        <taxon>Thermodesulfobacteriota</taxon>
        <taxon>Desulfobacteria</taxon>
        <taxon>Desulfobacterales</taxon>
        <taxon>Desulfococcaceae</taxon>
        <taxon>Desulfonema</taxon>
    </lineage>
</organism>
<dbReference type="Proteomes" id="UP000663722">
    <property type="component" value="Chromosome"/>
</dbReference>
<evidence type="ECO:0000313" key="1">
    <source>
        <dbReference type="EMBL" id="QTA90660.1"/>
    </source>
</evidence>
<evidence type="ECO:0000313" key="2">
    <source>
        <dbReference type="Proteomes" id="UP000663722"/>
    </source>
</evidence>
<keyword evidence="2" id="KW-1185">Reference proteome</keyword>
<proteinExistence type="predicted"/>
<reference evidence="1" key="1">
    <citation type="journal article" date="2021" name="Microb. Physiol.">
        <title>Proteogenomic Insights into the Physiology of Marine, Sulfate-Reducing, Filamentous Desulfonema limicola and Desulfonema magnum.</title>
        <authorList>
            <person name="Schnaars V."/>
            <person name="Wohlbrand L."/>
            <person name="Scheve S."/>
            <person name="Hinrichs C."/>
            <person name="Reinhardt R."/>
            <person name="Rabus R."/>
        </authorList>
    </citation>
    <scope>NUCLEOTIDE SEQUENCE</scope>
    <source>
        <strain evidence="1">4be13</strain>
    </source>
</reference>
<dbReference type="KEGG" id="dmm:dnm_067220"/>
<dbReference type="EMBL" id="CP061800">
    <property type="protein sequence ID" value="QTA90660.1"/>
    <property type="molecule type" value="Genomic_DNA"/>
</dbReference>